<keyword evidence="2" id="KW-1185">Reference proteome</keyword>
<evidence type="ECO:0000313" key="2">
    <source>
        <dbReference type="Proteomes" id="UP000048949"/>
    </source>
</evidence>
<dbReference type="EMBL" id="CVQV01000008">
    <property type="protein sequence ID" value="CRK75696.1"/>
    <property type="molecule type" value="Genomic_DNA"/>
</dbReference>
<dbReference type="SUPFAM" id="SSF54285">
    <property type="entry name" value="MoaD/ThiS"/>
    <property type="match status" value="1"/>
</dbReference>
<proteinExistence type="predicted"/>
<gene>
    <name evidence="1" type="ORF">NIG5292_01750</name>
</gene>
<dbReference type="OrthoDB" id="197113at2"/>
<reference evidence="1 2" key="1">
    <citation type="submission" date="2015-04" db="EMBL/GenBank/DDBJ databases">
        <authorList>
            <person name="Syromyatnikov M.Y."/>
            <person name="Popov V.N."/>
        </authorList>
    </citation>
    <scope>NUCLEOTIDE SEQUENCE [LARGE SCALE GENOMIC DNA]</scope>
    <source>
        <strain evidence="1 2">CECT 5292</strain>
    </source>
</reference>
<dbReference type="InterPro" id="IPR016155">
    <property type="entry name" value="Mopterin_synth/thiamin_S_b"/>
</dbReference>
<protein>
    <submittedName>
        <fullName evidence="1">Sulfur carrier protein ThiS</fullName>
    </submittedName>
</protein>
<dbReference type="Pfam" id="PF02597">
    <property type="entry name" value="ThiS"/>
    <property type="match status" value="1"/>
</dbReference>
<dbReference type="STRING" id="282199.GCA_001049735_01749"/>
<dbReference type="InterPro" id="IPR003749">
    <property type="entry name" value="ThiS/MoaD-like"/>
</dbReference>
<dbReference type="InterPro" id="IPR012675">
    <property type="entry name" value="Beta-grasp_dom_sf"/>
</dbReference>
<dbReference type="InterPro" id="IPR010035">
    <property type="entry name" value="Thi_S"/>
</dbReference>
<dbReference type="PANTHER" id="PTHR34472">
    <property type="entry name" value="SULFUR CARRIER PROTEIN THIS"/>
    <property type="match status" value="1"/>
</dbReference>
<dbReference type="CDD" id="cd00565">
    <property type="entry name" value="Ubl_ThiS"/>
    <property type="match status" value="1"/>
</dbReference>
<dbReference type="NCBIfam" id="TIGR01683">
    <property type="entry name" value="thiS"/>
    <property type="match status" value="1"/>
</dbReference>
<dbReference type="PANTHER" id="PTHR34472:SF1">
    <property type="entry name" value="SULFUR CARRIER PROTEIN THIS"/>
    <property type="match status" value="1"/>
</dbReference>
<dbReference type="AlphaFoldDB" id="A0A0U1NLT9"/>
<name>A0A0U1NLT9_9RHOB</name>
<accession>A0A0U1NLT9</accession>
<evidence type="ECO:0000313" key="1">
    <source>
        <dbReference type="EMBL" id="CRK75696.1"/>
    </source>
</evidence>
<dbReference type="Proteomes" id="UP000048949">
    <property type="component" value="Unassembled WGS sequence"/>
</dbReference>
<dbReference type="Gene3D" id="3.10.20.30">
    <property type="match status" value="1"/>
</dbReference>
<sequence>MLLNVNGEPTETDATTLADFLAKHGFEGAVVATAVNGAFVAKTARDNTQLAAGDQLEILAPMQGG</sequence>
<organism evidence="1 2">
    <name type="scientific">Nereida ignava</name>
    <dbReference type="NCBI Taxonomy" id="282199"/>
    <lineage>
        <taxon>Bacteria</taxon>
        <taxon>Pseudomonadati</taxon>
        <taxon>Pseudomonadota</taxon>
        <taxon>Alphaproteobacteria</taxon>
        <taxon>Rhodobacterales</taxon>
        <taxon>Roseobacteraceae</taxon>
        <taxon>Nereida</taxon>
    </lineage>
</organism>
<dbReference type="RefSeq" id="WP_048599114.1">
    <property type="nucleotide sequence ID" value="NZ_CAXIAP010000026.1"/>
</dbReference>